<evidence type="ECO:0000313" key="8">
    <source>
        <dbReference type="EMBL" id="MFC4409528.1"/>
    </source>
</evidence>
<evidence type="ECO:0000256" key="4">
    <source>
        <dbReference type="ARBA" id="ARBA00022825"/>
    </source>
</evidence>
<dbReference type="SUPFAM" id="SSF50156">
    <property type="entry name" value="PDZ domain-like"/>
    <property type="match status" value="1"/>
</dbReference>
<accession>A0ABV8X2B9</accession>
<dbReference type="CDD" id="cd06782">
    <property type="entry name" value="cpPDZ_CPP-like"/>
    <property type="match status" value="1"/>
</dbReference>
<feature type="domain" description="PDZ" evidence="7">
    <location>
        <begin position="91"/>
        <end position="154"/>
    </location>
</feature>
<reference evidence="9" key="1">
    <citation type="journal article" date="2019" name="Int. J. Syst. Evol. Microbiol.">
        <title>The Global Catalogue of Microorganisms (GCM) 10K type strain sequencing project: providing services to taxonomists for standard genome sequencing and annotation.</title>
        <authorList>
            <consortium name="The Broad Institute Genomics Platform"/>
            <consortium name="The Broad Institute Genome Sequencing Center for Infectious Disease"/>
            <person name="Wu L."/>
            <person name="Ma J."/>
        </authorList>
    </citation>
    <scope>NUCLEOTIDE SEQUENCE [LARGE SCALE GENOMIC DNA]</scope>
    <source>
        <strain evidence="9">CCUG 59778</strain>
    </source>
</reference>
<dbReference type="Gene3D" id="1.10.101.10">
    <property type="entry name" value="PGBD-like superfamily/PGBD"/>
    <property type="match status" value="1"/>
</dbReference>
<organism evidence="8 9">
    <name type="scientific">Chungangia koreensis</name>
    <dbReference type="NCBI Taxonomy" id="752657"/>
    <lineage>
        <taxon>Bacteria</taxon>
        <taxon>Bacillati</taxon>
        <taxon>Bacillota</taxon>
        <taxon>Bacilli</taxon>
        <taxon>Lactobacillales</taxon>
        <taxon>Chungangia</taxon>
    </lineage>
</organism>
<dbReference type="Gene3D" id="3.30.750.44">
    <property type="match status" value="1"/>
</dbReference>
<evidence type="ECO:0000313" key="9">
    <source>
        <dbReference type="Proteomes" id="UP001595817"/>
    </source>
</evidence>
<dbReference type="PROSITE" id="PS50106">
    <property type="entry name" value="PDZ"/>
    <property type="match status" value="1"/>
</dbReference>
<evidence type="ECO:0000256" key="6">
    <source>
        <dbReference type="SAM" id="Phobius"/>
    </source>
</evidence>
<dbReference type="NCBIfam" id="TIGR00225">
    <property type="entry name" value="prc"/>
    <property type="match status" value="1"/>
</dbReference>
<dbReference type="InterPro" id="IPR029045">
    <property type="entry name" value="ClpP/crotonase-like_dom_sf"/>
</dbReference>
<keyword evidence="6" id="KW-0812">Transmembrane</keyword>
<dbReference type="InterPro" id="IPR005151">
    <property type="entry name" value="Tail-specific_protease"/>
</dbReference>
<keyword evidence="6" id="KW-1133">Transmembrane helix</keyword>
<keyword evidence="3 5" id="KW-0378">Hydrolase</keyword>
<dbReference type="InterPro" id="IPR004447">
    <property type="entry name" value="Peptidase_S41A"/>
</dbReference>
<evidence type="ECO:0000256" key="3">
    <source>
        <dbReference type="ARBA" id="ARBA00022801"/>
    </source>
</evidence>
<dbReference type="SUPFAM" id="SSF52096">
    <property type="entry name" value="ClpP/crotonase"/>
    <property type="match status" value="1"/>
</dbReference>
<dbReference type="RefSeq" id="WP_378152371.1">
    <property type="nucleotide sequence ID" value="NZ_JBHSEC010000003.1"/>
</dbReference>
<dbReference type="Pfam" id="PF13180">
    <property type="entry name" value="PDZ_2"/>
    <property type="match status" value="1"/>
</dbReference>
<dbReference type="Gene3D" id="2.30.42.10">
    <property type="match status" value="1"/>
</dbReference>
<dbReference type="InterPro" id="IPR036034">
    <property type="entry name" value="PDZ_sf"/>
</dbReference>
<protein>
    <submittedName>
        <fullName evidence="8">S41 family peptidase</fullName>
    </submittedName>
</protein>
<dbReference type="CDD" id="cd07560">
    <property type="entry name" value="Peptidase_S41_CPP"/>
    <property type="match status" value="1"/>
</dbReference>
<sequence>MRKSRIILVGIFIIVIAFFLFFLNKKDSSTGALEGISENKTIDEAFALITKHAVYPVSDEKLVEGAIRGMTDTIGDPYSTYFSEEEARAHEQSLSDERVGIGAEITQSQGRFIIVSPIKSSPAEKAGIKPYDEIVQVNGERVDGKSLKELLQLIGGEKGTEVTLTLYRPEEQRHVKISIMRSTIPVKTVTSETFDVEGQTIGYVTISMFGEKTAEEWEQHTSDLLKRGVEGIIIDVRSNPGGYLHSVEKVAGSMLKPGATYTFMQDSRGILEPLTVKQPEETAYTKKMKKIPVAILQNEGSASASEVLSGALKDLKRAFIIGTTSFGKGTVQETMELSNGGEVKLSTHKWLTPNQQWIHGKGIKADLEVEQNVLFKLSAKPVGGQYATGDYSDDIAYAQNALNSMGYDVTRTDGYFDEVTAKAVEDFRQDKGLSLEPQMDHYFFVKLREVIQSYKERKENDDQLQMAIGYMSHTIKSGK</sequence>
<dbReference type="SMART" id="SM00228">
    <property type="entry name" value="PDZ"/>
    <property type="match status" value="1"/>
</dbReference>
<dbReference type="SMART" id="SM00245">
    <property type="entry name" value="TSPc"/>
    <property type="match status" value="1"/>
</dbReference>
<dbReference type="InterPro" id="IPR036365">
    <property type="entry name" value="PGBD-like_sf"/>
</dbReference>
<dbReference type="InterPro" id="IPR055210">
    <property type="entry name" value="CtpA/B_N"/>
</dbReference>
<keyword evidence="4 5" id="KW-0720">Serine protease</keyword>
<dbReference type="EMBL" id="JBHSEC010000003">
    <property type="protein sequence ID" value="MFC4409528.1"/>
    <property type="molecule type" value="Genomic_DNA"/>
</dbReference>
<comment type="similarity">
    <text evidence="1 5">Belongs to the peptidase S41A family.</text>
</comment>
<evidence type="ECO:0000256" key="1">
    <source>
        <dbReference type="ARBA" id="ARBA00009179"/>
    </source>
</evidence>
<keyword evidence="6" id="KW-0472">Membrane</keyword>
<dbReference type="Gene3D" id="3.90.226.10">
    <property type="entry name" value="2-enoyl-CoA Hydratase, Chain A, domain 1"/>
    <property type="match status" value="1"/>
</dbReference>
<keyword evidence="9" id="KW-1185">Reference proteome</keyword>
<proteinExistence type="inferred from homology"/>
<comment type="caution">
    <text evidence="8">The sequence shown here is derived from an EMBL/GenBank/DDBJ whole genome shotgun (WGS) entry which is preliminary data.</text>
</comment>
<dbReference type="SUPFAM" id="SSF47090">
    <property type="entry name" value="PGBD-like"/>
    <property type="match status" value="1"/>
</dbReference>
<dbReference type="PANTHER" id="PTHR32060">
    <property type="entry name" value="TAIL-SPECIFIC PROTEASE"/>
    <property type="match status" value="1"/>
</dbReference>
<gene>
    <name evidence="8" type="ORF">ACFOZY_03645</name>
</gene>
<evidence type="ECO:0000259" key="7">
    <source>
        <dbReference type="PROSITE" id="PS50106"/>
    </source>
</evidence>
<feature type="transmembrane region" description="Helical" evidence="6">
    <location>
        <begin position="6"/>
        <end position="23"/>
    </location>
</feature>
<dbReference type="Pfam" id="PF01471">
    <property type="entry name" value="PG_binding_1"/>
    <property type="match status" value="1"/>
</dbReference>
<evidence type="ECO:0000256" key="2">
    <source>
        <dbReference type="ARBA" id="ARBA00022670"/>
    </source>
</evidence>
<dbReference type="InterPro" id="IPR001478">
    <property type="entry name" value="PDZ"/>
</dbReference>
<evidence type="ECO:0000256" key="5">
    <source>
        <dbReference type="RuleBase" id="RU004404"/>
    </source>
</evidence>
<name>A0ABV8X2B9_9LACT</name>
<dbReference type="PANTHER" id="PTHR32060:SF30">
    <property type="entry name" value="CARBOXY-TERMINAL PROCESSING PROTEASE CTPA"/>
    <property type="match status" value="1"/>
</dbReference>
<dbReference type="InterPro" id="IPR036366">
    <property type="entry name" value="PGBDSf"/>
</dbReference>
<dbReference type="Proteomes" id="UP001595817">
    <property type="component" value="Unassembled WGS sequence"/>
</dbReference>
<dbReference type="Pfam" id="PF22694">
    <property type="entry name" value="CtpB_N-like"/>
    <property type="match status" value="1"/>
</dbReference>
<dbReference type="InterPro" id="IPR002477">
    <property type="entry name" value="Peptidoglycan-bd-like"/>
</dbReference>
<keyword evidence="2 5" id="KW-0645">Protease</keyword>
<dbReference type="Pfam" id="PF03572">
    <property type="entry name" value="Peptidase_S41"/>
    <property type="match status" value="1"/>
</dbReference>